<reference evidence="1" key="1">
    <citation type="submission" date="2021-05" db="EMBL/GenBank/DDBJ databases">
        <title>A free-living protist that lacks canonical eukaryotic 1 DNA replication and segregation systems.</title>
        <authorList>
            <person name="Salas-Leiva D.E."/>
            <person name="Tromer E.C."/>
            <person name="Curtis B.A."/>
            <person name="Jerlstrom-Hultqvist J."/>
            <person name="Kolisko M."/>
            <person name="Yi Z."/>
            <person name="Salas-Leiva J.S."/>
            <person name="Gallot-Lavallee L."/>
            <person name="Kops G.J.P.L."/>
            <person name="Archibald J.M."/>
            <person name="Simpson A.G.B."/>
            <person name="Roger A.J."/>
        </authorList>
    </citation>
    <scope>NUCLEOTIDE SEQUENCE</scope>
    <source>
        <strain evidence="1">BICM</strain>
    </source>
</reference>
<dbReference type="Gene3D" id="3.40.50.300">
    <property type="entry name" value="P-loop containing nucleotide triphosphate hydrolases"/>
    <property type="match status" value="1"/>
</dbReference>
<evidence type="ECO:0000313" key="2">
    <source>
        <dbReference type="Proteomes" id="UP000717585"/>
    </source>
</evidence>
<evidence type="ECO:0000313" key="1">
    <source>
        <dbReference type="EMBL" id="KAG9393411.1"/>
    </source>
</evidence>
<dbReference type="AlphaFoldDB" id="A0A8J6BXF1"/>
<accession>A0A8J6BXF1</accession>
<sequence length="423" mass="47518">MSGCADDAWNEKHFNELDHRETIKKAGDIFFHVLRDHHLSLYQYSQHCADAALVIAVSDGRVDLGASLNETMRRVNALKCDAPRLLVITHAEADPTASDFCSFQMSENVTQVQGFCRARQFADFCVVSSATGVGIESAWQTIMALLDAETEETELVVKDTVKVIEWNRVIECARKYLSFVETIHETDDMEEISRIRKELIDIELASTSDSLYWTQRNRVYRLVCDSGSDNHSWIPGKFTEIESILSESGIDLDNLTDHDSLITALSALDSAVKTRLHTVLSVDVDFSSNEARMIAELCRETDQMVNSTEICLFYIEDAAKIHRHVQAIEGGIKASLVAYEQAFLELGHVTVDMMAHVSSIEDGLTCIDEFAGLLEKDPLRSSKTRLKVLASMQTEVTRYRVLEKRIKRRLLKATPAYASLGVK</sequence>
<gene>
    <name evidence="1" type="ORF">J8273_3547</name>
</gene>
<keyword evidence="2" id="KW-1185">Reference proteome</keyword>
<comment type="caution">
    <text evidence="1">The sequence shown here is derived from an EMBL/GenBank/DDBJ whole genome shotgun (WGS) entry which is preliminary data.</text>
</comment>
<organism evidence="1 2">
    <name type="scientific">Carpediemonas membranifera</name>
    <dbReference type="NCBI Taxonomy" id="201153"/>
    <lineage>
        <taxon>Eukaryota</taxon>
        <taxon>Metamonada</taxon>
        <taxon>Carpediemonas-like organisms</taxon>
        <taxon>Carpediemonas</taxon>
    </lineage>
</organism>
<dbReference type="InterPro" id="IPR027417">
    <property type="entry name" value="P-loop_NTPase"/>
</dbReference>
<dbReference type="EMBL" id="JAHDYR010000025">
    <property type="protein sequence ID" value="KAG9393411.1"/>
    <property type="molecule type" value="Genomic_DNA"/>
</dbReference>
<proteinExistence type="predicted"/>
<dbReference type="Proteomes" id="UP000717585">
    <property type="component" value="Unassembled WGS sequence"/>
</dbReference>
<protein>
    <submittedName>
        <fullName evidence="1">Uncharacterized protein</fullName>
    </submittedName>
</protein>
<name>A0A8J6BXF1_9EUKA</name>